<keyword evidence="3" id="KW-1185">Reference proteome</keyword>
<dbReference type="EMBL" id="JAGKHQ010000019">
    <property type="protein sequence ID" value="KAG7483479.1"/>
    <property type="molecule type" value="Genomic_DNA"/>
</dbReference>
<comment type="caution">
    <text evidence="2">The sequence shown here is derived from an EMBL/GenBank/DDBJ whole genome shotgun (WGS) entry which is preliminary data.</text>
</comment>
<accession>A0AAV6Q5V4</accession>
<evidence type="ECO:0000256" key="1">
    <source>
        <dbReference type="SAM" id="MobiDB-lite"/>
    </source>
</evidence>
<gene>
    <name evidence="2" type="ORF">JOB18_049632</name>
</gene>
<feature type="region of interest" description="Disordered" evidence="1">
    <location>
        <begin position="1"/>
        <end position="22"/>
    </location>
</feature>
<evidence type="ECO:0000313" key="3">
    <source>
        <dbReference type="Proteomes" id="UP000693946"/>
    </source>
</evidence>
<dbReference type="Proteomes" id="UP000693946">
    <property type="component" value="Linkage Group LG7"/>
</dbReference>
<proteinExistence type="predicted"/>
<reference evidence="2 3" key="1">
    <citation type="journal article" date="2021" name="Sci. Rep.">
        <title>Chromosome anchoring in Senegalese sole (Solea senegalensis) reveals sex-associated markers and genome rearrangements in flatfish.</title>
        <authorList>
            <person name="Guerrero-Cozar I."/>
            <person name="Gomez-Garrido J."/>
            <person name="Berbel C."/>
            <person name="Martinez-Blanch J.F."/>
            <person name="Alioto T."/>
            <person name="Claros M.G."/>
            <person name="Gagnaire P.A."/>
            <person name="Manchado M."/>
        </authorList>
    </citation>
    <scope>NUCLEOTIDE SEQUENCE [LARGE SCALE GENOMIC DNA]</scope>
    <source>
        <strain evidence="2">Sse05_10M</strain>
    </source>
</reference>
<evidence type="ECO:0000313" key="2">
    <source>
        <dbReference type="EMBL" id="KAG7483479.1"/>
    </source>
</evidence>
<sequence length="108" mass="11720">MSFKGIAFIQGRRKKPSSRAHSGSALLPVCLCPLVSAAELSDQPSVTLAAGPAGRLAGKNCLVASRDVCVEKRRCFQPSCVRVWGLDQSLKKKIKMKHSRVLADDRLD</sequence>
<organism evidence="2 3">
    <name type="scientific">Solea senegalensis</name>
    <name type="common">Senegalese sole</name>
    <dbReference type="NCBI Taxonomy" id="28829"/>
    <lineage>
        <taxon>Eukaryota</taxon>
        <taxon>Metazoa</taxon>
        <taxon>Chordata</taxon>
        <taxon>Craniata</taxon>
        <taxon>Vertebrata</taxon>
        <taxon>Euteleostomi</taxon>
        <taxon>Actinopterygii</taxon>
        <taxon>Neopterygii</taxon>
        <taxon>Teleostei</taxon>
        <taxon>Neoteleostei</taxon>
        <taxon>Acanthomorphata</taxon>
        <taxon>Carangaria</taxon>
        <taxon>Pleuronectiformes</taxon>
        <taxon>Pleuronectoidei</taxon>
        <taxon>Soleidae</taxon>
        <taxon>Solea</taxon>
    </lineage>
</organism>
<name>A0AAV6Q5V4_SOLSE</name>
<protein>
    <submittedName>
        <fullName evidence="2">Uncharacterized protein</fullName>
    </submittedName>
</protein>
<dbReference type="AlphaFoldDB" id="A0AAV6Q5V4"/>